<keyword evidence="2" id="KW-0472">Membrane</keyword>
<keyword evidence="2" id="KW-1133">Transmembrane helix</keyword>
<organism evidence="3 4">
    <name type="scientific">Streptomyces prasinosporus</name>
    <dbReference type="NCBI Taxonomy" id="68256"/>
    <lineage>
        <taxon>Bacteria</taxon>
        <taxon>Bacillati</taxon>
        <taxon>Actinomycetota</taxon>
        <taxon>Actinomycetes</taxon>
        <taxon>Kitasatosporales</taxon>
        <taxon>Streptomycetaceae</taxon>
        <taxon>Streptomyces</taxon>
        <taxon>Streptomyces albogriseolus group</taxon>
    </lineage>
</organism>
<gene>
    <name evidence="3" type="ORF">GCM10019016_082600</name>
</gene>
<feature type="region of interest" description="Disordered" evidence="1">
    <location>
        <begin position="74"/>
        <end position="98"/>
    </location>
</feature>
<dbReference type="EMBL" id="BAAAXF010000058">
    <property type="protein sequence ID" value="GAA3501153.1"/>
    <property type="molecule type" value="Genomic_DNA"/>
</dbReference>
<dbReference type="Proteomes" id="UP001501455">
    <property type="component" value="Unassembled WGS sequence"/>
</dbReference>
<protein>
    <submittedName>
        <fullName evidence="3">Uncharacterized protein</fullName>
    </submittedName>
</protein>
<keyword evidence="4" id="KW-1185">Reference proteome</keyword>
<evidence type="ECO:0000256" key="1">
    <source>
        <dbReference type="SAM" id="MobiDB-lite"/>
    </source>
</evidence>
<feature type="transmembrane region" description="Helical" evidence="2">
    <location>
        <begin position="20"/>
        <end position="42"/>
    </location>
</feature>
<reference evidence="4" key="1">
    <citation type="journal article" date="2019" name="Int. J. Syst. Evol. Microbiol.">
        <title>The Global Catalogue of Microorganisms (GCM) 10K type strain sequencing project: providing services to taxonomists for standard genome sequencing and annotation.</title>
        <authorList>
            <consortium name="The Broad Institute Genomics Platform"/>
            <consortium name="The Broad Institute Genome Sequencing Center for Infectious Disease"/>
            <person name="Wu L."/>
            <person name="Ma J."/>
        </authorList>
    </citation>
    <scope>NUCLEOTIDE SEQUENCE [LARGE SCALE GENOMIC DNA]</scope>
    <source>
        <strain evidence="4">JCM 4816</strain>
    </source>
</reference>
<name>A0ABP6U0H4_9ACTN</name>
<evidence type="ECO:0000256" key="2">
    <source>
        <dbReference type="SAM" id="Phobius"/>
    </source>
</evidence>
<evidence type="ECO:0000313" key="3">
    <source>
        <dbReference type="EMBL" id="GAA3501153.1"/>
    </source>
</evidence>
<comment type="caution">
    <text evidence="3">The sequence shown here is derived from an EMBL/GenBank/DDBJ whole genome shotgun (WGS) entry which is preliminary data.</text>
</comment>
<proteinExistence type="predicted"/>
<evidence type="ECO:0000313" key="4">
    <source>
        <dbReference type="Proteomes" id="UP001501455"/>
    </source>
</evidence>
<keyword evidence="2" id="KW-0812">Transmembrane</keyword>
<sequence>MLWVVLLLDAFSMLVTGYTTPFSIILTVLIGWSVAYGTLYAVGSPNVRPTGRTLMAGPAHRRLPPRDRVPRGVRRRLRGRGPGDAATSSPWRTARRWT</sequence>
<accession>A0ABP6U0H4</accession>